<proteinExistence type="predicted"/>
<dbReference type="EMBL" id="JACOPX010000022">
    <property type="protein sequence ID" value="MBF6036760.1"/>
    <property type="molecule type" value="Genomic_DNA"/>
</dbReference>
<dbReference type="Pfam" id="PF11776">
    <property type="entry name" value="RcnB"/>
    <property type="match status" value="1"/>
</dbReference>
<keyword evidence="3" id="KW-1185">Reference proteome</keyword>
<reference evidence="2 3" key="1">
    <citation type="submission" date="2020-08" db="EMBL/GenBank/DDBJ databases">
        <title>Description of novel Pseudomonas species.</title>
        <authorList>
            <person name="Duman M."/>
            <person name="Mulet M."/>
            <person name="Altun S."/>
            <person name="Saticioglu I.B."/>
            <person name="Lalucat J."/>
            <person name="Garcia-Valdes E."/>
        </authorList>
    </citation>
    <scope>NUCLEOTIDE SEQUENCE [LARGE SCALE GENOMIC DNA]</scope>
    <source>
        <strain evidence="2 3">P155</strain>
    </source>
</reference>
<keyword evidence="1" id="KW-0732">Signal</keyword>
<evidence type="ECO:0000313" key="3">
    <source>
        <dbReference type="Proteomes" id="UP000722111"/>
    </source>
</evidence>
<accession>A0ABS0BTV0</accession>
<sequence>MNSKTLIASLALVAGIAGISPLVQAAQTSNEQAVQSPVSDRELKVNDRAPDIYQRSEKAIDWKAKGLKKPVDQAQWVQINDQYVMVMITNGTIVEMKPVPR</sequence>
<dbReference type="InterPro" id="IPR024572">
    <property type="entry name" value="RcnB"/>
</dbReference>
<evidence type="ECO:0000313" key="2">
    <source>
        <dbReference type="EMBL" id="MBF6036760.1"/>
    </source>
</evidence>
<evidence type="ECO:0000256" key="1">
    <source>
        <dbReference type="SAM" id="SignalP"/>
    </source>
</evidence>
<gene>
    <name evidence="2" type="ORF">H8F23_26215</name>
</gene>
<name>A0ABS0BTV0_9PSED</name>
<organism evidence="2 3">
    <name type="scientific">Pseudomonas neuropathica</name>
    <dbReference type="NCBI Taxonomy" id="2730425"/>
    <lineage>
        <taxon>Bacteria</taxon>
        <taxon>Pseudomonadati</taxon>
        <taxon>Pseudomonadota</taxon>
        <taxon>Gammaproteobacteria</taxon>
        <taxon>Pseudomonadales</taxon>
        <taxon>Pseudomonadaceae</taxon>
        <taxon>Pseudomonas</taxon>
    </lineage>
</organism>
<dbReference type="RefSeq" id="WP_122598649.1">
    <property type="nucleotide sequence ID" value="NZ_JACOPX010000022.1"/>
</dbReference>
<feature type="signal peptide" evidence="1">
    <location>
        <begin position="1"/>
        <end position="25"/>
    </location>
</feature>
<dbReference type="Proteomes" id="UP000722111">
    <property type="component" value="Unassembled WGS sequence"/>
</dbReference>
<feature type="chain" id="PRO_5045676260" evidence="1">
    <location>
        <begin position="26"/>
        <end position="101"/>
    </location>
</feature>
<comment type="caution">
    <text evidence="2">The sequence shown here is derived from an EMBL/GenBank/DDBJ whole genome shotgun (WGS) entry which is preliminary data.</text>
</comment>
<dbReference type="Gene3D" id="3.10.450.160">
    <property type="entry name" value="inner membrane protein cigr"/>
    <property type="match status" value="1"/>
</dbReference>
<protein>
    <submittedName>
        <fullName evidence="2">RcnB family protein</fullName>
    </submittedName>
</protein>